<sequence length="51" mass="6039">MASALEIFLQIEDIFQMNLKVIEKIQKIIDQINVEESENFETPLKYLKKVI</sequence>
<dbReference type="EMBL" id="CAJVPY010053255">
    <property type="protein sequence ID" value="CAG8815951.1"/>
    <property type="molecule type" value="Genomic_DNA"/>
</dbReference>
<reference evidence="1" key="1">
    <citation type="submission" date="2021-06" db="EMBL/GenBank/DDBJ databases">
        <authorList>
            <person name="Kallberg Y."/>
            <person name="Tangrot J."/>
            <person name="Rosling A."/>
        </authorList>
    </citation>
    <scope>NUCLEOTIDE SEQUENCE</scope>
    <source>
        <strain evidence="1">MA453B</strain>
    </source>
</reference>
<proteinExistence type="predicted"/>
<evidence type="ECO:0000313" key="2">
    <source>
        <dbReference type="Proteomes" id="UP000789405"/>
    </source>
</evidence>
<evidence type="ECO:0000313" key="1">
    <source>
        <dbReference type="EMBL" id="CAG8815951.1"/>
    </source>
</evidence>
<dbReference type="OrthoDB" id="2457682at2759"/>
<dbReference type="AlphaFoldDB" id="A0A9N9P8S5"/>
<keyword evidence="2" id="KW-1185">Reference proteome</keyword>
<gene>
    <name evidence="1" type="ORF">DERYTH_LOCUS26197</name>
</gene>
<dbReference type="Proteomes" id="UP000789405">
    <property type="component" value="Unassembled WGS sequence"/>
</dbReference>
<accession>A0A9N9P8S5</accession>
<name>A0A9N9P8S5_9GLOM</name>
<protein>
    <submittedName>
        <fullName evidence="1">754_t:CDS:1</fullName>
    </submittedName>
</protein>
<feature type="non-terminal residue" evidence="1">
    <location>
        <position position="51"/>
    </location>
</feature>
<organism evidence="1 2">
    <name type="scientific">Dentiscutata erythropus</name>
    <dbReference type="NCBI Taxonomy" id="1348616"/>
    <lineage>
        <taxon>Eukaryota</taxon>
        <taxon>Fungi</taxon>
        <taxon>Fungi incertae sedis</taxon>
        <taxon>Mucoromycota</taxon>
        <taxon>Glomeromycotina</taxon>
        <taxon>Glomeromycetes</taxon>
        <taxon>Diversisporales</taxon>
        <taxon>Gigasporaceae</taxon>
        <taxon>Dentiscutata</taxon>
    </lineage>
</organism>
<comment type="caution">
    <text evidence="1">The sequence shown here is derived from an EMBL/GenBank/DDBJ whole genome shotgun (WGS) entry which is preliminary data.</text>
</comment>